<evidence type="ECO:0000256" key="5">
    <source>
        <dbReference type="SAM" id="MobiDB-lite"/>
    </source>
</evidence>
<feature type="transmembrane region" description="Helical" evidence="6">
    <location>
        <begin position="301"/>
        <end position="319"/>
    </location>
</feature>
<evidence type="ECO:0000256" key="1">
    <source>
        <dbReference type="ARBA" id="ARBA00004141"/>
    </source>
</evidence>
<sequence length="385" mass="42627">MGIAATMGVLAFVVSYLYDRPLLDPEGSFLGPTWLRLPLLLLGALLLDLLPRTLWFSRGNPKAMPGIVRERLRTHWDRDRLTLVALGVFCFYITYVSYRNLKSVLPEVIDTKYDRELHLVDRVLMFGGDPSDVLHAVLGTGISAHVLSYIYLWFLPLVPIALTAWLVFPKNLSYGYWFATSQCIAWTLGTLSYYLLPTLGPGFEYSAKYKDVVDAGTPSGDLMDSLSNSRATVLSQLEGAEGLVNSVAGFASLHTAITLLVALMVQFTLQSRTLKIVFWVNFGITVVATLYFGWHYILDDVAGIFIAFVAFYVGGWPAVRSSSAAACAPTPRRRPTRSRSTAEVLTDPASPRPRLPARGVIRLRARPARGPYDVPTARATRMTSL</sequence>
<dbReference type="Pfam" id="PF14378">
    <property type="entry name" value="PAP2_3"/>
    <property type="match status" value="1"/>
</dbReference>
<keyword evidence="9" id="KW-1185">Reference proteome</keyword>
<dbReference type="CDD" id="cd03386">
    <property type="entry name" value="PAP2_Aur1_like"/>
    <property type="match status" value="1"/>
</dbReference>
<feature type="region of interest" description="Disordered" evidence="5">
    <location>
        <begin position="328"/>
        <end position="352"/>
    </location>
</feature>
<evidence type="ECO:0000256" key="3">
    <source>
        <dbReference type="ARBA" id="ARBA00022989"/>
    </source>
</evidence>
<evidence type="ECO:0000313" key="9">
    <source>
        <dbReference type="Proteomes" id="UP000679307"/>
    </source>
</evidence>
<feature type="transmembrane region" description="Helical" evidence="6">
    <location>
        <begin position="81"/>
        <end position="98"/>
    </location>
</feature>
<evidence type="ECO:0000256" key="6">
    <source>
        <dbReference type="SAM" id="Phobius"/>
    </source>
</evidence>
<dbReference type="InterPro" id="IPR052185">
    <property type="entry name" value="IPC_Synthase-Related"/>
</dbReference>
<feature type="domain" description="Inositolphosphotransferase Aur1/Ipt1" evidence="7">
    <location>
        <begin position="116"/>
        <end position="313"/>
    </location>
</feature>
<feature type="transmembrane region" description="Helical" evidence="6">
    <location>
        <begin position="33"/>
        <end position="50"/>
    </location>
</feature>
<evidence type="ECO:0000256" key="2">
    <source>
        <dbReference type="ARBA" id="ARBA00022692"/>
    </source>
</evidence>
<comment type="subcellular location">
    <subcellularLocation>
        <location evidence="1">Membrane</location>
        <topology evidence="1">Multi-pass membrane protein</topology>
    </subcellularLocation>
</comment>
<dbReference type="Proteomes" id="UP000679307">
    <property type="component" value="Chromosome"/>
</dbReference>
<evidence type="ECO:0000259" key="7">
    <source>
        <dbReference type="Pfam" id="PF14378"/>
    </source>
</evidence>
<keyword evidence="3 6" id="KW-1133">Transmembrane helix</keyword>
<accession>A0ABX8EGF1</accession>
<evidence type="ECO:0000256" key="4">
    <source>
        <dbReference type="ARBA" id="ARBA00023136"/>
    </source>
</evidence>
<protein>
    <recommendedName>
        <fullName evidence="7">Inositolphosphotransferase Aur1/Ipt1 domain-containing protein</fullName>
    </recommendedName>
</protein>
<feature type="transmembrane region" description="Helical" evidence="6">
    <location>
        <begin position="175"/>
        <end position="196"/>
    </location>
</feature>
<dbReference type="PANTHER" id="PTHR31310">
    <property type="match status" value="1"/>
</dbReference>
<feature type="transmembrane region" description="Helical" evidence="6">
    <location>
        <begin position="276"/>
        <end position="295"/>
    </location>
</feature>
<keyword evidence="4 6" id="KW-0472">Membrane</keyword>
<reference evidence="8 9" key="1">
    <citation type="submission" date="2021-05" db="EMBL/GenBank/DDBJ databases">
        <title>Complete genome of Nocardioides aquaticus KCTC 9944T isolated from meromictic and hypersaline Ekho Lake, Antarctica.</title>
        <authorList>
            <person name="Hwang K."/>
            <person name="Kim K.M."/>
            <person name="Choe H."/>
        </authorList>
    </citation>
    <scope>NUCLEOTIDE SEQUENCE [LARGE SCALE GENOMIC DNA]</scope>
    <source>
        <strain evidence="8 9">KCTC 9944</strain>
    </source>
</reference>
<proteinExistence type="predicted"/>
<dbReference type="InterPro" id="IPR026841">
    <property type="entry name" value="Aur1/Ipt1"/>
</dbReference>
<evidence type="ECO:0000313" key="8">
    <source>
        <dbReference type="EMBL" id="QVT78188.1"/>
    </source>
</evidence>
<feature type="transmembrane region" description="Helical" evidence="6">
    <location>
        <begin position="150"/>
        <end position="168"/>
    </location>
</feature>
<keyword evidence="2 6" id="KW-0812">Transmembrane</keyword>
<gene>
    <name evidence="8" type="ORF">ENKNEFLB_00561</name>
</gene>
<dbReference type="EMBL" id="CP075371">
    <property type="protein sequence ID" value="QVT78188.1"/>
    <property type="molecule type" value="Genomic_DNA"/>
</dbReference>
<organism evidence="8 9">
    <name type="scientific">Nocardioides aquaticus</name>
    <dbReference type="NCBI Taxonomy" id="160826"/>
    <lineage>
        <taxon>Bacteria</taxon>
        <taxon>Bacillati</taxon>
        <taxon>Actinomycetota</taxon>
        <taxon>Actinomycetes</taxon>
        <taxon>Propionibacteriales</taxon>
        <taxon>Nocardioidaceae</taxon>
        <taxon>Nocardioides</taxon>
    </lineage>
</organism>
<dbReference type="PANTHER" id="PTHR31310:SF7">
    <property type="entry name" value="PA-PHOSPHATASE RELATED-FAMILY PROTEIN DDB_G0268928"/>
    <property type="match status" value="1"/>
</dbReference>
<feature type="transmembrane region" description="Helical" evidence="6">
    <location>
        <begin position="247"/>
        <end position="269"/>
    </location>
</feature>
<name>A0ABX8EGF1_9ACTN</name>